<proteinExistence type="predicted"/>
<evidence type="ECO:0000259" key="1">
    <source>
        <dbReference type="Pfam" id="PF01471"/>
    </source>
</evidence>
<dbReference type="InterPro" id="IPR036365">
    <property type="entry name" value="PGBD-like_sf"/>
</dbReference>
<accession>A0ABX2C6R5</accession>
<gene>
    <name evidence="3" type="ORF">HL667_03015</name>
</gene>
<protein>
    <submittedName>
        <fullName evidence="3">DUF882 domain-containing protein</fullName>
    </submittedName>
</protein>
<evidence type="ECO:0000313" key="3">
    <source>
        <dbReference type="EMBL" id="NPU63961.1"/>
    </source>
</evidence>
<dbReference type="Proteomes" id="UP000886476">
    <property type="component" value="Unassembled WGS sequence"/>
</dbReference>
<evidence type="ECO:0000313" key="4">
    <source>
        <dbReference type="Proteomes" id="UP000886476"/>
    </source>
</evidence>
<feature type="domain" description="Peptidoglycan binding-like" evidence="1">
    <location>
        <begin position="146"/>
        <end position="195"/>
    </location>
</feature>
<organism evidence="3 4">
    <name type="scientific">Bradyrhizobium aeschynomenes</name>
    <dbReference type="NCBI Taxonomy" id="2734909"/>
    <lineage>
        <taxon>Bacteria</taxon>
        <taxon>Pseudomonadati</taxon>
        <taxon>Pseudomonadota</taxon>
        <taxon>Alphaproteobacteria</taxon>
        <taxon>Hyphomicrobiales</taxon>
        <taxon>Nitrobacteraceae</taxon>
        <taxon>Bradyrhizobium</taxon>
    </lineage>
</organism>
<dbReference type="Gene3D" id="1.10.101.10">
    <property type="entry name" value="PGBD-like superfamily/PGBD"/>
    <property type="match status" value="1"/>
</dbReference>
<evidence type="ECO:0000259" key="2">
    <source>
        <dbReference type="Pfam" id="PF08291"/>
    </source>
</evidence>
<dbReference type="InterPro" id="IPR013230">
    <property type="entry name" value="Peptidase_M15A_C"/>
</dbReference>
<dbReference type="InterPro" id="IPR002477">
    <property type="entry name" value="Peptidoglycan-bd-like"/>
</dbReference>
<dbReference type="RefSeq" id="WP_172108844.1">
    <property type="nucleotide sequence ID" value="NZ_JABFDM010000006.1"/>
</dbReference>
<keyword evidence="4" id="KW-1185">Reference proteome</keyword>
<feature type="domain" description="Peptidase M15A C-terminal" evidence="2">
    <location>
        <begin position="516"/>
        <end position="635"/>
    </location>
</feature>
<reference evidence="3" key="1">
    <citation type="submission" date="2020-05" db="EMBL/GenBank/DDBJ databases">
        <title>Nod-independent and nitrogen-fixing Bradyrhizobium aeschynomene sp. nov. isolated from nodules of Aeschynomene indica.</title>
        <authorList>
            <person name="Zhang Z."/>
        </authorList>
    </citation>
    <scope>NUCLEOTIDE SEQUENCE</scope>
    <source>
        <strain evidence="3">83012</strain>
    </source>
</reference>
<dbReference type="SUPFAM" id="SSF55166">
    <property type="entry name" value="Hedgehog/DD-peptidase"/>
    <property type="match status" value="1"/>
</dbReference>
<sequence>MAELDDLIDETRDSLRAAFAEAKDNAEVQQDIREQLIALADLQEDIALGELLRRAAVLNRLSAILETAIESIKHNIANFFLDDLNELKDKIDRKAGKTPAGPASPHLGGGPANVVVPPPPPPPPIAHAPVGRLLLGRAPAGCRDPNGPLVMALQAALIRAGQALEPDGSFGKITAGALRRWQRANGFEEHDGIDEAQWKKLTRSERAPALFDICLNITADYEGTSFDRVVGNFDGAGITFGLIGFTLANGEIGRLLTRIEALRPGSIATAFGALYPQLMSILSASRTERIAWADSISLGAKKYDVARPWQDAFKRVGAYPQARRAQIEHAYEVYWKTARSRMSDFMSGKPVTVEDAAFWFDAAVQNSLDNEERELLLEASHSAATGNELRRAFATIIADGSSPKWRRDVLSRKMTFVDGSGTVHDSQYSLECWGIGSAAASADDLAAPSAIIDLVSSVATSSQDEITAPTDESGEAAMVGGSAPLVEAAAGTSPHAGWPLYARFAAFVAQLGLRHFDADELLFLGSQNTGGSCKGLNTYPAEALWPNIAPTAAVLDKLREDLGVPIRILSIYRSPLYNRCIDGSAVNSFHMQFKAIDFSCDTGSPAIWAAKLKEYRSRGVFSGGIGVYRSFVHVDTRGTNANWTG</sequence>
<dbReference type="InterPro" id="IPR036366">
    <property type="entry name" value="PGBDSf"/>
</dbReference>
<dbReference type="Pfam" id="PF01471">
    <property type="entry name" value="PG_binding_1"/>
    <property type="match status" value="1"/>
</dbReference>
<dbReference type="SUPFAM" id="SSF47090">
    <property type="entry name" value="PGBD-like"/>
    <property type="match status" value="1"/>
</dbReference>
<dbReference type="EMBL" id="JABFDN010000001">
    <property type="protein sequence ID" value="NPU63961.1"/>
    <property type="molecule type" value="Genomic_DNA"/>
</dbReference>
<dbReference type="InterPro" id="IPR009045">
    <property type="entry name" value="Zn_M74/Hedgehog-like"/>
</dbReference>
<name>A0ABX2C6R5_9BRAD</name>
<dbReference type="Pfam" id="PF08291">
    <property type="entry name" value="Peptidase_M15_3"/>
    <property type="match status" value="1"/>
</dbReference>
<dbReference type="Gene3D" id="3.30.1380.10">
    <property type="match status" value="1"/>
</dbReference>
<comment type="caution">
    <text evidence="3">The sequence shown here is derived from an EMBL/GenBank/DDBJ whole genome shotgun (WGS) entry which is preliminary data.</text>
</comment>